<feature type="compositionally biased region" description="Polar residues" evidence="1">
    <location>
        <begin position="344"/>
        <end position="359"/>
    </location>
</feature>
<proteinExistence type="predicted"/>
<keyword evidence="2" id="KW-0472">Membrane</keyword>
<feature type="region of interest" description="Disordered" evidence="1">
    <location>
        <begin position="338"/>
        <end position="361"/>
    </location>
</feature>
<sequence>MGLPNYNTTIQSFSSIISSSTSDNLEMTDSQSEKLITSSNTGSLSTSSSTTHLKSSITKAASFSPTSSTYQQGVVVTLNNSDVLTLGGVTRINTTTLSQNTMLQNISTFSVEQYSSADSTVYSTATNASANTHTVTNIFSDIETVTILNSSHVTTQTLPNSELTTKTLSDQIMTLGVPVATYTTVLTGMEIETSLTTPLYLSGTTLFPDYGFEYTQFFIITSDNGNKKREAKTTINNDKLISQNTVMELLINVPTQPLTKTITTDLKFYKSSLKGMIDPQNMVVLYNHGSSSHLGLSKGAKIGAILGGVFGGLGLCLILITVFLKYMYHTKYVDEEQDMKNPSDNDTIQQSKSNMSMTDGFSHHSGRRINVFEETEFLDYAINGSQRDNLFFKTLDKLRLKSAFKRVFFINNNKDSLNEIVDPYNDEFDFKNRHLEPPIIVDKSARDIVNEGNPFSDIHESSLQPGASLQNQLSEQDISLVNMTNELSFRNDNSSDNQEGDDNSIILDTVSMSTLSPRESVKRHGMLKEVFL</sequence>
<gene>
    <name evidence="3" type="ORF">HGUI_00646</name>
</gene>
<keyword evidence="2" id="KW-1133">Transmembrane helix</keyword>
<keyword evidence="4" id="KW-1185">Reference proteome</keyword>
<accession>A0A1L0FFU1</accession>
<organism evidence="3 4">
    <name type="scientific">Hanseniaspora guilliermondii</name>
    <dbReference type="NCBI Taxonomy" id="56406"/>
    <lineage>
        <taxon>Eukaryota</taxon>
        <taxon>Fungi</taxon>
        <taxon>Dikarya</taxon>
        <taxon>Ascomycota</taxon>
        <taxon>Saccharomycotina</taxon>
        <taxon>Saccharomycetes</taxon>
        <taxon>Saccharomycodales</taxon>
        <taxon>Saccharomycodaceae</taxon>
        <taxon>Hanseniaspora</taxon>
    </lineage>
</organism>
<evidence type="ECO:0000313" key="3">
    <source>
        <dbReference type="EMBL" id="SGZ38446.1"/>
    </source>
</evidence>
<protein>
    <submittedName>
        <fullName evidence="3">Uncharacterized protein</fullName>
    </submittedName>
</protein>
<keyword evidence="2" id="KW-0812">Transmembrane</keyword>
<name>A0A1L0FFU1_9ASCO</name>
<feature type="compositionally biased region" description="Low complexity" evidence="1">
    <location>
        <begin position="37"/>
        <end position="49"/>
    </location>
</feature>
<dbReference type="AlphaFoldDB" id="A0A1L0FFU1"/>
<dbReference type="Proteomes" id="UP000183365">
    <property type="component" value="Unassembled WGS sequence"/>
</dbReference>
<feature type="region of interest" description="Disordered" evidence="1">
    <location>
        <begin position="29"/>
        <end position="49"/>
    </location>
</feature>
<evidence type="ECO:0000256" key="2">
    <source>
        <dbReference type="SAM" id="Phobius"/>
    </source>
</evidence>
<feature type="transmembrane region" description="Helical" evidence="2">
    <location>
        <begin position="302"/>
        <end position="324"/>
    </location>
</feature>
<evidence type="ECO:0000256" key="1">
    <source>
        <dbReference type="SAM" id="MobiDB-lite"/>
    </source>
</evidence>
<dbReference type="VEuPathDB" id="FungiDB:HGUI_00646"/>
<dbReference type="OrthoDB" id="3973015at2759"/>
<dbReference type="EMBL" id="FQNF01000007">
    <property type="protein sequence ID" value="SGZ38446.1"/>
    <property type="molecule type" value="Genomic_DNA"/>
</dbReference>
<reference evidence="4" key="1">
    <citation type="submission" date="2016-11" db="EMBL/GenBank/DDBJ databases">
        <authorList>
            <person name="Guldener U."/>
        </authorList>
    </citation>
    <scope>NUCLEOTIDE SEQUENCE [LARGE SCALE GENOMIC DNA]</scope>
</reference>
<evidence type="ECO:0000313" key="4">
    <source>
        <dbReference type="Proteomes" id="UP000183365"/>
    </source>
</evidence>